<dbReference type="EMBL" id="ML170156">
    <property type="protein sequence ID" value="TDL29887.1"/>
    <property type="molecule type" value="Genomic_DNA"/>
</dbReference>
<dbReference type="Pfam" id="PF01535">
    <property type="entry name" value="PPR"/>
    <property type="match status" value="1"/>
</dbReference>
<dbReference type="InterPro" id="IPR002885">
    <property type="entry name" value="PPR_rpt"/>
</dbReference>
<evidence type="ECO:0008006" key="4">
    <source>
        <dbReference type="Google" id="ProtNLM"/>
    </source>
</evidence>
<dbReference type="VEuPathDB" id="FungiDB:BD410DRAFT_685341"/>
<dbReference type="Pfam" id="PF13041">
    <property type="entry name" value="PPR_2"/>
    <property type="match status" value="1"/>
</dbReference>
<gene>
    <name evidence="2" type="ORF">BD410DRAFT_685341</name>
</gene>
<proteinExistence type="predicted"/>
<feature type="non-terminal residue" evidence="2">
    <location>
        <position position="1"/>
    </location>
</feature>
<dbReference type="InterPro" id="IPR011990">
    <property type="entry name" value="TPR-like_helical_dom_sf"/>
</dbReference>
<dbReference type="PANTHER" id="PTHR47938">
    <property type="entry name" value="RESPIRATORY COMPLEX I CHAPERONE (CIA84), PUTATIVE (AFU_ORTHOLOGUE AFUA_2G06020)-RELATED"/>
    <property type="match status" value="1"/>
</dbReference>
<dbReference type="OrthoDB" id="185373at2759"/>
<keyword evidence="3" id="KW-1185">Reference proteome</keyword>
<evidence type="ECO:0000313" key="3">
    <source>
        <dbReference type="Proteomes" id="UP000294933"/>
    </source>
</evidence>
<evidence type="ECO:0000256" key="1">
    <source>
        <dbReference type="PROSITE-ProRule" id="PRU00708"/>
    </source>
</evidence>
<dbReference type="GO" id="GO:0003729">
    <property type="term" value="F:mRNA binding"/>
    <property type="evidence" value="ECO:0007669"/>
    <property type="project" value="TreeGrafter"/>
</dbReference>
<feature type="non-terminal residue" evidence="2">
    <location>
        <position position="470"/>
    </location>
</feature>
<dbReference type="STRING" id="50990.A0A4R5XHW9"/>
<name>A0A4R5XHW9_9AGAM</name>
<organism evidence="2 3">
    <name type="scientific">Rickenella mellea</name>
    <dbReference type="NCBI Taxonomy" id="50990"/>
    <lineage>
        <taxon>Eukaryota</taxon>
        <taxon>Fungi</taxon>
        <taxon>Dikarya</taxon>
        <taxon>Basidiomycota</taxon>
        <taxon>Agaricomycotina</taxon>
        <taxon>Agaricomycetes</taxon>
        <taxon>Hymenochaetales</taxon>
        <taxon>Rickenellaceae</taxon>
        <taxon>Rickenella</taxon>
    </lineage>
</organism>
<protein>
    <recommendedName>
        <fullName evidence="4">Pentacotripeptide-repeat region of PRORP domain-containing protein</fullName>
    </recommendedName>
</protein>
<dbReference type="AlphaFoldDB" id="A0A4R5XHW9"/>
<dbReference type="Gene3D" id="1.25.40.10">
    <property type="entry name" value="Tetratricopeptide repeat domain"/>
    <property type="match status" value="3"/>
</dbReference>
<reference evidence="2 3" key="1">
    <citation type="submission" date="2018-06" db="EMBL/GenBank/DDBJ databases">
        <title>A transcriptomic atlas of mushroom development highlights an independent origin of complex multicellularity.</title>
        <authorList>
            <consortium name="DOE Joint Genome Institute"/>
            <person name="Krizsan K."/>
            <person name="Almasi E."/>
            <person name="Merenyi Z."/>
            <person name="Sahu N."/>
            <person name="Viragh M."/>
            <person name="Koszo T."/>
            <person name="Mondo S."/>
            <person name="Kiss B."/>
            <person name="Balint B."/>
            <person name="Kues U."/>
            <person name="Barry K."/>
            <person name="Hegedus J.C."/>
            <person name="Henrissat B."/>
            <person name="Johnson J."/>
            <person name="Lipzen A."/>
            <person name="Ohm R."/>
            <person name="Nagy I."/>
            <person name="Pangilinan J."/>
            <person name="Yan J."/>
            <person name="Xiong Y."/>
            <person name="Grigoriev I.V."/>
            <person name="Hibbett D.S."/>
            <person name="Nagy L.G."/>
        </authorList>
    </citation>
    <scope>NUCLEOTIDE SEQUENCE [LARGE SCALE GENOMIC DNA]</scope>
    <source>
        <strain evidence="2 3">SZMC22713</strain>
    </source>
</reference>
<dbReference type="PANTHER" id="PTHR47938:SF35">
    <property type="entry name" value="PENTATRICOPEPTIDE REPEAT-CONTAINING PROTEIN 4, MITOCHONDRIAL-RELATED"/>
    <property type="match status" value="1"/>
</dbReference>
<accession>A0A4R5XHW9</accession>
<evidence type="ECO:0000313" key="2">
    <source>
        <dbReference type="EMBL" id="TDL29887.1"/>
    </source>
</evidence>
<dbReference type="NCBIfam" id="TIGR00756">
    <property type="entry name" value="PPR"/>
    <property type="match status" value="1"/>
</dbReference>
<feature type="repeat" description="PPR" evidence="1">
    <location>
        <begin position="57"/>
        <end position="91"/>
    </location>
</feature>
<dbReference type="Proteomes" id="UP000294933">
    <property type="component" value="Unassembled WGS sequence"/>
</dbReference>
<sequence length="470" mass="53938">KWAGRGHAKTTATNTDEPRRKLLRPAVLSERLKVLSDAGKLDEAVSMLESSPLDAQNARVWNTLMSEAMKVERYRLAYDLYTDMKRRGLKPTLATYSTMLSGLSKIAQWDKFTKQLGHAESIYQHFLRDASNFTDPKEAHFLHIPTLLYMRILDASNQHQKMFDIFYDMEETGPLAPNEYIFGALFRGLSHRKHTEKNDNLSVTEQNASDAKLLWRQMVKASEKNGFPIDSFVVTSALRVLWRGRPTDHAFALDIVHEYLGLARPGEEPLPAKTPLSKYMLEAAVELCVVAQKYRLGIHFVQQVMDRRELYSDKEVLGRQVMEKRLILYASLTATGSLNEPAHALETIKWMLRNENVNPQLRPEKSTYNLALMACWRGGDWATAMDVFEVMTRLDPLSFHDSAVQHKGAADEEAMAKRETERERKFMSWYPTQPNAQTMSCLVRTAWKTHDRANMRQCLRIAAHYGPSHF</sequence>
<dbReference type="PROSITE" id="PS51375">
    <property type="entry name" value="PPR"/>
    <property type="match status" value="1"/>
</dbReference>